<dbReference type="FunFam" id="2.60.40.10:FF:000022">
    <property type="entry name" value="Cardiac titin"/>
    <property type="match status" value="1"/>
</dbReference>
<protein>
    <recommendedName>
        <fullName evidence="1">Ig-like domain-containing protein</fullName>
    </recommendedName>
</protein>
<reference evidence="2" key="2">
    <citation type="submission" date="2025-08" db="UniProtKB">
        <authorList>
            <consortium name="Ensembl"/>
        </authorList>
    </citation>
    <scope>IDENTIFICATION</scope>
</reference>
<proteinExistence type="predicted"/>
<evidence type="ECO:0000313" key="2">
    <source>
        <dbReference type="Ensembl" id="ENSSMAP00000023482.2"/>
    </source>
</evidence>
<dbReference type="InterPro" id="IPR003598">
    <property type="entry name" value="Ig_sub2"/>
</dbReference>
<dbReference type="PANTHER" id="PTHR47633:SF4">
    <property type="entry name" value="MYOPALLADIN ISOFORM X1"/>
    <property type="match status" value="1"/>
</dbReference>
<dbReference type="Ensembl" id="ENSSMAT00000023751.2">
    <property type="protein sequence ID" value="ENSSMAP00000023482.2"/>
    <property type="gene ID" value="ENSSMAG00000029446.1"/>
</dbReference>
<feature type="domain" description="Ig-like" evidence="1">
    <location>
        <begin position="30"/>
        <end position="119"/>
    </location>
</feature>
<dbReference type="Proteomes" id="UP000694558">
    <property type="component" value="Chromosome 14"/>
</dbReference>
<organism evidence="2 3">
    <name type="scientific">Scophthalmus maximus</name>
    <name type="common">Turbot</name>
    <name type="synonym">Psetta maxima</name>
    <dbReference type="NCBI Taxonomy" id="52904"/>
    <lineage>
        <taxon>Eukaryota</taxon>
        <taxon>Metazoa</taxon>
        <taxon>Chordata</taxon>
        <taxon>Craniata</taxon>
        <taxon>Vertebrata</taxon>
        <taxon>Euteleostomi</taxon>
        <taxon>Actinopterygii</taxon>
        <taxon>Neopterygii</taxon>
        <taxon>Teleostei</taxon>
        <taxon>Neoteleostei</taxon>
        <taxon>Acanthomorphata</taxon>
        <taxon>Carangaria</taxon>
        <taxon>Pleuronectiformes</taxon>
        <taxon>Pleuronectoidei</taxon>
        <taxon>Scophthalmidae</taxon>
        <taxon>Scophthalmus</taxon>
    </lineage>
</organism>
<dbReference type="PROSITE" id="PS50835">
    <property type="entry name" value="IG_LIKE"/>
    <property type="match status" value="1"/>
</dbReference>
<dbReference type="SMART" id="SM00408">
    <property type="entry name" value="IGc2"/>
    <property type="match status" value="1"/>
</dbReference>
<dbReference type="GeneTree" id="ENSGT01040000241217"/>
<dbReference type="SMART" id="SM00409">
    <property type="entry name" value="IG"/>
    <property type="match status" value="1"/>
</dbReference>
<name>A0A8D3ATZ6_SCOMX</name>
<evidence type="ECO:0000313" key="3">
    <source>
        <dbReference type="Proteomes" id="UP000694558"/>
    </source>
</evidence>
<dbReference type="PANTHER" id="PTHR47633">
    <property type="entry name" value="IMMUNOGLOBULIN"/>
    <property type="match status" value="1"/>
</dbReference>
<accession>A0A8D3ATZ6</accession>
<dbReference type="InterPro" id="IPR036179">
    <property type="entry name" value="Ig-like_dom_sf"/>
</dbReference>
<dbReference type="SUPFAM" id="SSF48726">
    <property type="entry name" value="Immunoglobulin"/>
    <property type="match status" value="1"/>
</dbReference>
<dbReference type="InterPro" id="IPR003599">
    <property type="entry name" value="Ig_sub"/>
</dbReference>
<dbReference type="Pfam" id="PF07679">
    <property type="entry name" value="I-set"/>
    <property type="match status" value="1"/>
</dbReference>
<reference evidence="2" key="1">
    <citation type="submission" date="2023-05" db="EMBL/GenBank/DDBJ databases">
        <title>High-quality long-read genome of Scophthalmus maximus.</title>
        <authorList>
            <person name="Lien S."/>
            <person name="Martinez P."/>
        </authorList>
    </citation>
    <scope>NUCLEOTIDE SEQUENCE [LARGE SCALE GENOMIC DNA]</scope>
</reference>
<sequence length="154" mass="17409">WLHFMPSNTLCQRLTLLSCLNQFSLLCKAPFFIDKPESISTVRVGDSKMFECEVAGSPEISVLWFRDGAKIHQSLKHKMSFFNSVAALEICQVSEQDSGKYFCEARNEAGTQSCTVELEAKGWFSFTCLHLVSSYRISEPFPQKQCGHPRSTRG</sequence>
<dbReference type="InterPro" id="IPR013098">
    <property type="entry name" value="Ig_I-set"/>
</dbReference>
<dbReference type="InterPro" id="IPR007110">
    <property type="entry name" value="Ig-like_dom"/>
</dbReference>
<evidence type="ECO:0000259" key="1">
    <source>
        <dbReference type="PROSITE" id="PS50835"/>
    </source>
</evidence>
<dbReference type="Gene3D" id="2.60.40.10">
    <property type="entry name" value="Immunoglobulins"/>
    <property type="match status" value="1"/>
</dbReference>
<dbReference type="InterPro" id="IPR013783">
    <property type="entry name" value="Ig-like_fold"/>
</dbReference>
<dbReference type="AlphaFoldDB" id="A0A8D3ATZ6"/>